<evidence type="ECO:0008006" key="5">
    <source>
        <dbReference type="Google" id="ProtNLM"/>
    </source>
</evidence>
<evidence type="ECO:0000256" key="2">
    <source>
        <dbReference type="SAM" id="Phobius"/>
    </source>
</evidence>
<evidence type="ECO:0000313" key="3">
    <source>
        <dbReference type="EMBL" id="PQJ61778.1"/>
    </source>
</evidence>
<feature type="region of interest" description="Disordered" evidence="1">
    <location>
        <begin position="379"/>
        <end position="404"/>
    </location>
</feature>
<reference evidence="3 4" key="1">
    <citation type="submission" date="2016-12" db="EMBL/GenBank/DDBJ databases">
        <title>Diversity of luminous bacteria.</title>
        <authorList>
            <person name="Yoshizawa S."/>
            <person name="Kogure K."/>
        </authorList>
    </citation>
    <scope>NUCLEOTIDE SEQUENCE [LARGE SCALE GENOMIC DNA]</scope>
    <source>
        <strain evidence="3 4">LC1-200</strain>
    </source>
</reference>
<feature type="compositionally biased region" description="Basic and acidic residues" evidence="1">
    <location>
        <begin position="385"/>
        <end position="395"/>
    </location>
</feature>
<dbReference type="EMBL" id="MSCJ01000003">
    <property type="protein sequence ID" value="PQJ61778.1"/>
    <property type="molecule type" value="Genomic_DNA"/>
</dbReference>
<evidence type="ECO:0000313" key="4">
    <source>
        <dbReference type="Proteomes" id="UP000238730"/>
    </source>
</evidence>
<proteinExistence type="predicted"/>
<name>A0A2S7VI67_PHOAN</name>
<evidence type="ECO:0000256" key="1">
    <source>
        <dbReference type="SAM" id="MobiDB-lite"/>
    </source>
</evidence>
<dbReference type="AlphaFoldDB" id="A0A2S7VI67"/>
<dbReference type="InterPro" id="IPR011990">
    <property type="entry name" value="TPR-like_helical_dom_sf"/>
</dbReference>
<dbReference type="InterPro" id="IPR006597">
    <property type="entry name" value="Sel1-like"/>
</dbReference>
<dbReference type="PANTHER" id="PTHR11102">
    <property type="entry name" value="SEL-1-LIKE PROTEIN"/>
    <property type="match status" value="1"/>
</dbReference>
<dbReference type="OrthoDB" id="6114904at2"/>
<dbReference type="InterPro" id="IPR050767">
    <property type="entry name" value="Sel1_AlgK"/>
</dbReference>
<dbReference type="SUPFAM" id="SSF81901">
    <property type="entry name" value="HCP-like"/>
    <property type="match status" value="1"/>
</dbReference>
<comment type="caution">
    <text evidence="3">The sequence shown here is derived from an EMBL/GenBank/DDBJ whole genome shotgun (WGS) entry which is preliminary data.</text>
</comment>
<dbReference type="SMART" id="SM00671">
    <property type="entry name" value="SEL1"/>
    <property type="match status" value="4"/>
</dbReference>
<dbReference type="Proteomes" id="UP000238730">
    <property type="component" value="Unassembled WGS sequence"/>
</dbReference>
<keyword evidence="2" id="KW-0812">Transmembrane</keyword>
<dbReference type="PANTHER" id="PTHR11102:SF160">
    <property type="entry name" value="ERAD-ASSOCIATED E3 UBIQUITIN-PROTEIN LIGASE COMPONENT HRD3"/>
    <property type="match status" value="1"/>
</dbReference>
<dbReference type="RefSeq" id="WP_105061647.1">
    <property type="nucleotide sequence ID" value="NZ_MSCJ01000003.1"/>
</dbReference>
<dbReference type="Gene3D" id="1.25.40.10">
    <property type="entry name" value="Tetratricopeptide repeat domain"/>
    <property type="match status" value="2"/>
</dbReference>
<sequence length="421" mass="48128">MRPRLELVIMFDVTWLFIIPIIVLCWLISRYFATRNMQQQEKQQQILKDIKYKQVLEKAKQAEREEKIYKASTGHIPSQLSLAKECEVTNPIAAIEWYEKAAAQDNEMAQYALARLYRRDPLDQQAMLKANYWQAFIDAKQKSPESLFHFGLLLIQGKGVEADSTLGIDYIQQAATEGFLPALLFLSDWYVVEETDHYLPEQAFYWRIQAAKHNDLDGLMKTAFCYKAGLGVERDVERVKYWLERAAEHNHPEAQYFIGKMHLGACANNAAIAYIWFSMAYAGGYKKARVARDEAAPLIGIESILNVQNIAKEVYKVLKNQPVIPHSIITLLDDCYGRKGYRPTLADIELLGETQDDMSDNHETSIKEDIAISMTEPNTIETDNAEEKPAMKLDDWTTSWGSSSSDMMLQTTSIASDKIKK</sequence>
<protein>
    <recommendedName>
        <fullName evidence="5">Sel1 repeat family protein</fullName>
    </recommendedName>
</protein>
<keyword evidence="2" id="KW-1133">Transmembrane helix</keyword>
<keyword evidence="2" id="KW-0472">Membrane</keyword>
<organism evidence="3 4">
    <name type="scientific">Photobacterium angustum</name>
    <dbReference type="NCBI Taxonomy" id="661"/>
    <lineage>
        <taxon>Bacteria</taxon>
        <taxon>Pseudomonadati</taxon>
        <taxon>Pseudomonadota</taxon>
        <taxon>Gammaproteobacteria</taxon>
        <taxon>Vibrionales</taxon>
        <taxon>Vibrionaceae</taxon>
        <taxon>Photobacterium</taxon>
    </lineage>
</organism>
<gene>
    <name evidence="3" type="ORF">BTO08_15940</name>
</gene>
<feature type="transmembrane region" description="Helical" evidence="2">
    <location>
        <begin position="7"/>
        <end position="29"/>
    </location>
</feature>
<accession>A0A2S7VI67</accession>
<dbReference type="Pfam" id="PF08238">
    <property type="entry name" value="Sel1"/>
    <property type="match status" value="5"/>
</dbReference>